<accession>A0ABN3ERA0</accession>
<sequence length="292" mass="33194">MAWSFIPPAGEQVDVSPDELMHSANSGLIIHRVGQLAYELRAEGRSFARDLQFFTNKGLHPYATTLVYEELFGVQDRMHWLIHMRAPNDYARLLEMVDHDEEFQEVSTSDRLTEKGGGNWEKMFVQGSFQERVIVPQHGLTHADEEDLGDLFAAPARCQTRQSPEQMLHSANAGVIIHRSGQVRFEFRKEARKFALAWLSRINEALAGYATVLLYEEQWGVQDRVHWLIHLKTLDDYRRIVELEAGDAELRELLTGERVPAHRGGGTWGRMFLDGSLRETVLVPHHPGAGGS</sequence>
<gene>
    <name evidence="1" type="ORF">GCM10010430_61230</name>
</gene>
<name>A0ABN3ERA0_9ACTN</name>
<organism evidence="1 2">
    <name type="scientific">Kitasatospora cystarginea</name>
    <dbReference type="NCBI Taxonomy" id="58350"/>
    <lineage>
        <taxon>Bacteria</taxon>
        <taxon>Bacillati</taxon>
        <taxon>Actinomycetota</taxon>
        <taxon>Actinomycetes</taxon>
        <taxon>Kitasatosporales</taxon>
        <taxon>Streptomycetaceae</taxon>
        <taxon>Kitasatospora</taxon>
    </lineage>
</organism>
<reference evidence="1 2" key="1">
    <citation type="journal article" date="2019" name="Int. J. Syst. Evol. Microbiol.">
        <title>The Global Catalogue of Microorganisms (GCM) 10K type strain sequencing project: providing services to taxonomists for standard genome sequencing and annotation.</title>
        <authorList>
            <consortium name="The Broad Institute Genomics Platform"/>
            <consortium name="The Broad Institute Genome Sequencing Center for Infectious Disease"/>
            <person name="Wu L."/>
            <person name="Ma J."/>
        </authorList>
    </citation>
    <scope>NUCLEOTIDE SEQUENCE [LARGE SCALE GENOMIC DNA]</scope>
    <source>
        <strain evidence="1 2">JCM 7356</strain>
    </source>
</reference>
<evidence type="ECO:0000313" key="1">
    <source>
        <dbReference type="EMBL" id="GAA2267793.1"/>
    </source>
</evidence>
<evidence type="ECO:0000313" key="2">
    <source>
        <dbReference type="Proteomes" id="UP001500305"/>
    </source>
</evidence>
<proteinExistence type="predicted"/>
<dbReference type="Proteomes" id="UP001500305">
    <property type="component" value="Unassembled WGS sequence"/>
</dbReference>
<dbReference type="Pfam" id="PF19505">
    <property type="entry name" value="DUF6039"/>
    <property type="match status" value="1"/>
</dbReference>
<dbReference type="InterPro" id="IPR046102">
    <property type="entry name" value="DUF6039"/>
</dbReference>
<comment type="caution">
    <text evidence="1">The sequence shown here is derived from an EMBL/GenBank/DDBJ whole genome shotgun (WGS) entry which is preliminary data.</text>
</comment>
<keyword evidence="2" id="KW-1185">Reference proteome</keyword>
<dbReference type="RefSeq" id="WP_344639774.1">
    <property type="nucleotide sequence ID" value="NZ_BAAATR010000035.1"/>
</dbReference>
<protein>
    <submittedName>
        <fullName evidence="1">Uncharacterized protein</fullName>
    </submittedName>
</protein>
<dbReference type="EMBL" id="BAAATR010000035">
    <property type="protein sequence ID" value="GAA2267793.1"/>
    <property type="molecule type" value="Genomic_DNA"/>
</dbReference>